<comment type="similarity">
    <text evidence="2 7">Belongs to the methyltransferase superfamily. L-isoaspartyl/D-aspartyl protein methyltransferase family.</text>
</comment>
<dbReference type="InterPro" id="IPR000682">
    <property type="entry name" value="PCMT"/>
</dbReference>
<evidence type="ECO:0000256" key="1">
    <source>
        <dbReference type="ARBA" id="ARBA00004496"/>
    </source>
</evidence>
<evidence type="ECO:0000313" key="8">
    <source>
        <dbReference type="EMBL" id="ROQ20489.1"/>
    </source>
</evidence>
<accession>A0A3N1NXD7</accession>
<dbReference type="HAMAP" id="MF_00090">
    <property type="entry name" value="PIMT"/>
    <property type="match status" value="1"/>
</dbReference>
<keyword evidence="9" id="KW-1185">Reference proteome</keyword>
<dbReference type="AlphaFoldDB" id="A0A3N1NXD7"/>
<comment type="function">
    <text evidence="7">Catalyzes the methyl esterification of L-isoaspartyl residues in peptides and proteins that result from spontaneous decomposition of normal L-aspartyl and L-asparaginyl residues. It plays a role in the repair and/or degradation of damaged proteins.</text>
</comment>
<dbReference type="Proteomes" id="UP000273643">
    <property type="component" value="Unassembled WGS sequence"/>
</dbReference>
<dbReference type="GO" id="GO:0004719">
    <property type="term" value="F:protein-L-isoaspartate (D-aspartate) O-methyltransferase activity"/>
    <property type="evidence" value="ECO:0007669"/>
    <property type="project" value="UniProtKB-UniRule"/>
</dbReference>
<dbReference type="NCBIfam" id="TIGR00080">
    <property type="entry name" value="pimt"/>
    <property type="match status" value="1"/>
</dbReference>
<evidence type="ECO:0000256" key="3">
    <source>
        <dbReference type="ARBA" id="ARBA00022490"/>
    </source>
</evidence>
<evidence type="ECO:0000256" key="7">
    <source>
        <dbReference type="HAMAP-Rule" id="MF_00090"/>
    </source>
</evidence>
<protein>
    <recommendedName>
        <fullName evidence="7">Protein-L-isoaspartate O-methyltransferase</fullName>
        <ecNumber evidence="7">2.1.1.77</ecNumber>
    </recommendedName>
    <alternativeName>
        <fullName evidence="7">L-isoaspartyl protein carboxyl methyltransferase</fullName>
    </alternativeName>
    <alternativeName>
        <fullName evidence="7">Protein L-isoaspartyl methyltransferase</fullName>
    </alternativeName>
    <alternativeName>
        <fullName evidence="7">Protein-beta-aspartate methyltransferase</fullName>
        <shortName evidence="7">PIMT</shortName>
    </alternativeName>
</protein>
<dbReference type="PROSITE" id="PS01279">
    <property type="entry name" value="PCMT"/>
    <property type="match status" value="1"/>
</dbReference>
<dbReference type="PANTHER" id="PTHR11579">
    <property type="entry name" value="PROTEIN-L-ISOASPARTATE O-METHYLTRANSFERASE"/>
    <property type="match status" value="1"/>
</dbReference>
<sequence>MTSLNLEGVGMTSQRTRERLVQRLADKGVTNLQVLDTLRNTPRHWFLDEALSHRAYEDTALPIGYGQTLSQPYIVARMTEILLGAAGKRLHKVLEVGTGSGYQTSILAQLVDEVYSVERIKPLQDKARERLRELGLRNVHLKHADGGFGWPEAGPFDGILSTAAPRFVPQGLLNQLAPNGVLVIPVGDQTQSLNLIIRDGDSENFVTQVLEPVKFVPLLSGTSR</sequence>
<keyword evidence="6 7" id="KW-0949">S-adenosyl-L-methionine</keyword>
<dbReference type="FunFam" id="3.40.50.150:FF:000010">
    <property type="entry name" value="Protein-L-isoaspartate O-methyltransferase"/>
    <property type="match status" value="1"/>
</dbReference>
<evidence type="ECO:0000256" key="4">
    <source>
        <dbReference type="ARBA" id="ARBA00022603"/>
    </source>
</evidence>
<comment type="subcellular location">
    <subcellularLocation>
        <location evidence="1 7">Cytoplasm</location>
    </subcellularLocation>
</comment>
<comment type="caution">
    <text evidence="8">The sequence shown here is derived from an EMBL/GenBank/DDBJ whole genome shotgun (WGS) entry which is preliminary data.</text>
</comment>
<dbReference type="PANTHER" id="PTHR11579:SF0">
    <property type="entry name" value="PROTEIN-L-ISOASPARTATE(D-ASPARTATE) O-METHYLTRANSFERASE"/>
    <property type="match status" value="1"/>
</dbReference>
<dbReference type="CDD" id="cd02440">
    <property type="entry name" value="AdoMet_MTases"/>
    <property type="match status" value="1"/>
</dbReference>
<comment type="catalytic activity">
    <reaction evidence="7">
        <text>[protein]-L-isoaspartate + S-adenosyl-L-methionine = [protein]-L-isoaspartate alpha-methyl ester + S-adenosyl-L-homocysteine</text>
        <dbReference type="Rhea" id="RHEA:12705"/>
        <dbReference type="Rhea" id="RHEA-COMP:12143"/>
        <dbReference type="Rhea" id="RHEA-COMP:12144"/>
        <dbReference type="ChEBI" id="CHEBI:57856"/>
        <dbReference type="ChEBI" id="CHEBI:59789"/>
        <dbReference type="ChEBI" id="CHEBI:90596"/>
        <dbReference type="ChEBI" id="CHEBI:90598"/>
        <dbReference type="EC" id="2.1.1.77"/>
    </reaction>
</comment>
<dbReference type="Pfam" id="PF01135">
    <property type="entry name" value="PCMT"/>
    <property type="match status" value="1"/>
</dbReference>
<evidence type="ECO:0000256" key="5">
    <source>
        <dbReference type="ARBA" id="ARBA00022679"/>
    </source>
</evidence>
<keyword evidence="5 7" id="KW-0808">Transferase</keyword>
<dbReference type="GO" id="GO:0030091">
    <property type="term" value="P:protein repair"/>
    <property type="evidence" value="ECO:0007669"/>
    <property type="project" value="UniProtKB-UniRule"/>
</dbReference>
<dbReference type="Gene3D" id="3.40.50.150">
    <property type="entry name" value="Vaccinia Virus protein VP39"/>
    <property type="match status" value="1"/>
</dbReference>
<name>A0A3N1NXD7_9GAMM</name>
<organism evidence="8 9">
    <name type="scientific">Marinimicrobium koreense</name>
    <dbReference type="NCBI Taxonomy" id="306545"/>
    <lineage>
        <taxon>Bacteria</taxon>
        <taxon>Pseudomonadati</taxon>
        <taxon>Pseudomonadota</taxon>
        <taxon>Gammaproteobacteria</taxon>
        <taxon>Cellvibrionales</taxon>
        <taxon>Cellvibrionaceae</taxon>
        <taxon>Marinimicrobium</taxon>
    </lineage>
</organism>
<keyword evidence="4 7" id="KW-0489">Methyltransferase</keyword>
<evidence type="ECO:0000256" key="6">
    <source>
        <dbReference type="ARBA" id="ARBA00022691"/>
    </source>
</evidence>
<evidence type="ECO:0000313" key="9">
    <source>
        <dbReference type="Proteomes" id="UP000273643"/>
    </source>
</evidence>
<gene>
    <name evidence="7" type="primary">pcm</name>
    <name evidence="8" type="ORF">EDC38_1095</name>
</gene>
<dbReference type="GO" id="GO:0005737">
    <property type="term" value="C:cytoplasm"/>
    <property type="evidence" value="ECO:0007669"/>
    <property type="project" value="UniProtKB-SubCell"/>
</dbReference>
<dbReference type="NCBIfam" id="NF001453">
    <property type="entry name" value="PRK00312.1"/>
    <property type="match status" value="1"/>
</dbReference>
<proteinExistence type="inferred from homology"/>
<dbReference type="EC" id="2.1.1.77" evidence="7"/>
<dbReference type="EMBL" id="RJUK01000001">
    <property type="protein sequence ID" value="ROQ20489.1"/>
    <property type="molecule type" value="Genomic_DNA"/>
</dbReference>
<feature type="active site" evidence="7">
    <location>
        <position position="70"/>
    </location>
</feature>
<dbReference type="SUPFAM" id="SSF53335">
    <property type="entry name" value="S-adenosyl-L-methionine-dependent methyltransferases"/>
    <property type="match status" value="1"/>
</dbReference>
<reference evidence="8 9" key="1">
    <citation type="submission" date="2018-11" db="EMBL/GenBank/DDBJ databases">
        <title>Genomic Encyclopedia of Type Strains, Phase IV (KMG-IV): sequencing the most valuable type-strain genomes for metagenomic binning, comparative biology and taxonomic classification.</title>
        <authorList>
            <person name="Goeker M."/>
        </authorList>
    </citation>
    <scope>NUCLEOTIDE SEQUENCE [LARGE SCALE GENOMIC DNA]</scope>
    <source>
        <strain evidence="8 9">DSM 16974</strain>
    </source>
</reference>
<keyword evidence="3 7" id="KW-0963">Cytoplasm</keyword>
<dbReference type="InterPro" id="IPR029063">
    <property type="entry name" value="SAM-dependent_MTases_sf"/>
</dbReference>
<evidence type="ECO:0000256" key="2">
    <source>
        <dbReference type="ARBA" id="ARBA00005369"/>
    </source>
</evidence>
<dbReference type="GO" id="GO:0032259">
    <property type="term" value="P:methylation"/>
    <property type="evidence" value="ECO:0007669"/>
    <property type="project" value="UniProtKB-KW"/>
</dbReference>